<protein>
    <submittedName>
        <fullName evidence="1">Uncharacterized protein</fullName>
    </submittedName>
</protein>
<dbReference type="EnsemblPlants" id="LPERR04G03860.1">
    <property type="protein sequence ID" value="LPERR04G03860.1"/>
    <property type="gene ID" value="LPERR04G03860"/>
</dbReference>
<dbReference type="Gramene" id="LPERR04G03860.1">
    <property type="protein sequence ID" value="LPERR04G03860.1"/>
    <property type="gene ID" value="LPERR04G03860"/>
</dbReference>
<dbReference type="Proteomes" id="UP000032180">
    <property type="component" value="Chromosome 4"/>
</dbReference>
<keyword evidence="2" id="KW-1185">Reference proteome</keyword>
<dbReference type="HOGENOM" id="CLU_2472326_0_0_1"/>
<evidence type="ECO:0000313" key="2">
    <source>
        <dbReference type="Proteomes" id="UP000032180"/>
    </source>
</evidence>
<reference evidence="1 2" key="1">
    <citation type="submission" date="2012-08" db="EMBL/GenBank/DDBJ databases">
        <title>Oryza genome evolution.</title>
        <authorList>
            <person name="Wing R.A."/>
        </authorList>
    </citation>
    <scope>NUCLEOTIDE SEQUENCE</scope>
</reference>
<proteinExistence type="predicted"/>
<reference evidence="1" key="3">
    <citation type="submission" date="2015-04" db="UniProtKB">
        <authorList>
            <consortium name="EnsemblPlants"/>
        </authorList>
    </citation>
    <scope>IDENTIFICATION</scope>
</reference>
<reference evidence="2" key="2">
    <citation type="submission" date="2013-12" db="EMBL/GenBank/DDBJ databases">
        <authorList>
            <person name="Yu Y."/>
            <person name="Lee S."/>
            <person name="de Baynast K."/>
            <person name="Wissotski M."/>
            <person name="Liu L."/>
            <person name="Talag J."/>
            <person name="Goicoechea J."/>
            <person name="Angelova A."/>
            <person name="Jetty R."/>
            <person name="Kudrna D."/>
            <person name="Golser W."/>
            <person name="Rivera L."/>
            <person name="Zhang J."/>
            <person name="Wing R."/>
        </authorList>
    </citation>
    <scope>NUCLEOTIDE SEQUENCE</scope>
</reference>
<sequence>MIIEKWREEREFGEVAAIIFPLRGEKKPRQASTVAAAKEEQICTAALLPHPLATLTAGGGLASTVAGTSIPVEDGQRPTWQEYCNVVH</sequence>
<evidence type="ECO:0000313" key="1">
    <source>
        <dbReference type="EnsemblPlants" id="LPERR04G03860.1"/>
    </source>
</evidence>
<accession>A0A0D9W313</accession>
<organism evidence="1 2">
    <name type="scientific">Leersia perrieri</name>
    <dbReference type="NCBI Taxonomy" id="77586"/>
    <lineage>
        <taxon>Eukaryota</taxon>
        <taxon>Viridiplantae</taxon>
        <taxon>Streptophyta</taxon>
        <taxon>Embryophyta</taxon>
        <taxon>Tracheophyta</taxon>
        <taxon>Spermatophyta</taxon>
        <taxon>Magnoliopsida</taxon>
        <taxon>Liliopsida</taxon>
        <taxon>Poales</taxon>
        <taxon>Poaceae</taxon>
        <taxon>BOP clade</taxon>
        <taxon>Oryzoideae</taxon>
        <taxon>Oryzeae</taxon>
        <taxon>Oryzinae</taxon>
        <taxon>Leersia</taxon>
    </lineage>
</organism>
<dbReference type="AlphaFoldDB" id="A0A0D9W313"/>
<name>A0A0D9W313_9ORYZ</name>